<dbReference type="Proteomes" id="UP000479000">
    <property type="component" value="Unassembled WGS sequence"/>
</dbReference>
<dbReference type="PANTHER" id="PTHR35842:SF1">
    <property type="entry name" value="SI:CH211-67E16.11"/>
    <property type="match status" value="1"/>
</dbReference>
<name>A0A6H5G0Z8_9HEMI</name>
<keyword evidence="2" id="KW-1185">Reference proteome</keyword>
<dbReference type="OrthoDB" id="6132489at2759"/>
<reference evidence="1 2" key="1">
    <citation type="submission" date="2020-02" db="EMBL/GenBank/DDBJ databases">
        <authorList>
            <person name="Ferguson B K."/>
        </authorList>
    </citation>
    <scope>NUCLEOTIDE SEQUENCE [LARGE SCALE GENOMIC DNA]</scope>
</reference>
<dbReference type="PANTHER" id="PTHR35842">
    <property type="entry name" value="SI:CH211-67E16.11"/>
    <property type="match status" value="1"/>
</dbReference>
<gene>
    <name evidence="1" type="ORF">NTEN_LOCUS2089</name>
</gene>
<dbReference type="AlphaFoldDB" id="A0A6H5G0Z8"/>
<sequence length="150" mass="16636">MKKRFIPSKVSSIVEKDLPTIREVLQLDGLPLLFDSLKLSPAPDASPPGPRCDFMSPSRLGKFGLMSSGEVGRRHWSFYILNDLGDVYPSGLKLALRYHLRTLCETPRCADSLVIYLNSPTRPDGASLLWDKDDNGEVCVLDCKPLTSIS</sequence>
<accession>A0A6H5G0Z8</accession>
<protein>
    <submittedName>
        <fullName evidence="1">Uncharacterized protein</fullName>
    </submittedName>
</protein>
<evidence type="ECO:0000313" key="1">
    <source>
        <dbReference type="EMBL" id="CAA9995298.1"/>
    </source>
</evidence>
<organism evidence="1 2">
    <name type="scientific">Nesidiocoris tenuis</name>
    <dbReference type="NCBI Taxonomy" id="355587"/>
    <lineage>
        <taxon>Eukaryota</taxon>
        <taxon>Metazoa</taxon>
        <taxon>Ecdysozoa</taxon>
        <taxon>Arthropoda</taxon>
        <taxon>Hexapoda</taxon>
        <taxon>Insecta</taxon>
        <taxon>Pterygota</taxon>
        <taxon>Neoptera</taxon>
        <taxon>Paraneoptera</taxon>
        <taxon>Hemiptera</taxon>
        <taxon>Heteroptera</taxon>
        <taxon>Panheteroptera</taxon>
        <taxon>Cimicomorpha</taxon>
        <taxon>Miridae</taxon>
        <taxon>Dicyphina</taxon>
        <taxon>Nesidiocoris</taxon>
    </lineage>
</organism>
<evidence type="ECO:0000313" key="2">
    <source>
        <dbReference type="Proteomes" id="UP000479000"/>
    </source>
</evidence>
<proteinExistence type="predicted"/>
<dbReference type="EMBL" id="CADCXU010003285">
    <property type="protein sequence ID" value="CAA9995298.1"/>
    <property type="molecule type" value="Genomic_DNA"/>
</dbReference>